<organism evidence="10 11">
    <name type="scientific">Thermotomaculum hydrothermale</name>
    <dbReference type="NCBI Taxonomy" id="981385"/>
    <lineage>
        <taxon>Bacteria</taxon>
        <taxon>Pseudomonadati</taxon>
        <taxon>Acidobacteriota</taxon>
        <taxon>Holophagae</taxon>
        <taxon>Thermotomaculales</taxon>
        <taxon>Thermotomaculaceae</taxon>
        <taxon>Thermotomaculum</taxon>
    </lineage>
</organism>
<reference evidence="10 11" key="1">
    <citation type="journal article" date="2012" name="Extremophiles">
        <title>Thermotomaculum hydrothermale gen. nov., sp. nov., a novel heterotrophic thermophile within the phylum Acidobacteria from a deep-sea hydrothermal vent chimney in the Southern Okinawa Trough.</title>
        <authorList>
            <person name="Izumi H."/>
            <person name="Nunoura T."/>
            <person name="Miyazaki M."/>
            <person name="Mino S."/>
            <person name="Toki T."/>
            <person name="Takai K."/>
            <person name="Sako Y."/>
            <person name="Sawabe T."/>
            <person name="Nakagawa S."/>
        </authorList>
    </citation>
    <scope>NUCLEOTIDE SEQUENCE [LARGE SCALE GENOMIC DNA]</scope>
    <source>
        <strain evidence="10 11">AC55</strain>
    </source>
</reference>
<keyword evidence="5 7" id="KW-0694">RNA-binding</keyword>
<evidence type="ECO:0000256" key="2">
    <source>
        <dbReference type="ARBA" id="ARBA00022741"/>
    </source>
</evidence>
<dbReference type="NCBIfam" id="TIGR01069">
    <property type="entry name" value="mutS2"/>
    <property type="match status" value="1"/>
</dbReference>
<dbReference type="InterPro" id="IPR036187">
    <property type="entry name" value="DNA_mismatch_repair_MutS_sf"/>
</dbReference>
<feature type="domain" description="Smr" evidence="9">
    <location>
        <begin position="695"/>
        <end position="765"/>
    </location>
</feature>
<dbReference type="Gene3D" id="3.30.1370.110">
    <property type="match status" value="1"/>
</dbReference>
<comment type="function">
    <text evidence="7">Acts as a ribosome collision sensor, splitting the ribosome into its 2 subunits. Detects stalled/collided 70S ribosomes which it binds and splits by an ATP-hydrolysis driven conformational change. Acts upstream of the ribosome quality control system (RQC), a ribosome-associated complex that mediates the extraction of incompletely synthesized nascent chains from stalled ribosomes and their subsequent degradation. Probably generates substrates for RQC.</text>
</comment>
<evidence type="ECO:0000256" key="1">
    <source>
        <dbReference type="ARBA" id="ARBA00022730"/>
    </source>
</evidence>
<dbReference type="PANTHER" id="PTHR48466:SF2">
    <property type="entry name" value="OS10G0509000 PROTEIN"/>
    <property type="match status" value="1"/>
</dbReference>
<dbReference type="EC" id="3.6.4.-" evidence="7"/>
<dbReference type="InterPro" id="IPR036063">
    <property type="entry name" value="Smr_dom_sf"/>
</dbReference>
<keyword evidence="11" id="KW-1185">Reference proteome</keyword>
<protein>
    <recommendedName>
        <fullName evidence="7">Endonuclease MutS2</fullName>
        <ecNumber evidence="7">3.1.-.-</ecNumber>
    </recommendedName>
    <alternativeName>
        <fullName evidence="7">Ribosome-associated protein quality control-upstream factor</fullName>
        <shortName evidence="7">RQC-upstream factor</shortName>
        <shortName evidence="7">RqcU</shortName>
        <ecNumber evidence="7">3.6.4.-</ecNumber>
    </alternativeName>
</protein>
<keyword evidence="7" id="KW-0255">Endonuclease</keyword>
<dbReference type="EC" id="3.1.-.-" evidence="7"/>
<dbReference type="EMBL" id="AP017470">
    <property type="protein sequence ID" value="BBB32744.1"/>
    <property type="molecule type" value="Genomic_DNA"/>
</dbReference>
<dbReference type="GO" id="GO:0004519">
    <property type="term" value="F:endonuclease activity"/>
    <property type="evidence" value="ECO:0007669"/>
    <property type="project" value="UniProtKB-UniRule"/>
</dbReference>
<name>A0A7R6SYG1_9BACT</name>
<dbReference type="SMART" id="SM00533">
    <property type="entry name" value="MUTSd"/>
    <property type="match status" value="1"/>
</dbReference>
<dbReference type="GO" id="GO:0030983">
    <property type="term" value="F:mismatched DNA binding"/>
    <property type="evidence" value="ECO:0007669"/>
    <property type="project" value="InterPro"/>
</dbReference>
<keyword evidence="4 7" id="KW-0067">ATP-binding</keyword>
<evidence type="ECO:0000313" key="10">
    <source>
        <dbReference type="EMBL" id="BBB32744.1"/>
    </source>
</evidence>
<comment type="similarity">
    <text evidence="7">Belongs to the DNA mismatch repair MutS family. MutS2 subfamily.</text>
</comment>
<evidence type="ECO:0000256" key="4">
    <source>
        <dbReference type="ARBA" id="ARBA00022840"/>
    </source>
</evidence>
<dbReference type="InterPro" id="IPR005747">
    <property type="entry name" value="MutS2"/>
</dbReference>
<dbReference type="GO" id="GO:0045910">
    <property type="term" value="P:negative regulation of DNA recombination"/>
    <property type="evidence" value="ECO:0007669"/>
    <property type="project" value="InterPro"/>
</dbReference>
<comment type="function">
    <text evidence="7">Endonuclease that is involved in the suppression of homologous recombination and thus may have a key role in the control of bacterial genetic diversity.</text>
</comment>
<evidence type="ECO:0000256" key="8">
    <source>
        <dbReference type="SAM" id="Coils"/>
    </source>
</evidence>
<dbReference type="InterPro" id="IPR027417">
    <property type="entry name" value="P-loop_NTPase"/>
</dbReference>
<dbReference type="InterPro" id="IPR045076">
    <property type="entry name" value="MutS"/>
</dbReference>
<dbReference type="PIRSF" id="PIRSF005814">
    <property type="entry name" value="MutS_YshD"/>
    <property type="match status" value="1"/>
</dbReference>
<keyword evidence="2 7" id="KW-0547">Nucleotide-binding</keyword>
<dbReference type="GO" id="GO:0016887">
    <property type="term" value="F:ATP hydrolysis activity"/>
    <property type="evidence" value="ECO:0007669"/>
    <property type="project" value="InterPro"/>
</dbReference>
<comment type="subunit">
    <text evidence="7">Homodimer. Binds to stalled ribosomes, contacting rRNA.</text>
</comment>
<dbReference type="GO" id="GO:0043023">
    <property type="term" value="F:ribosomal large subunit binding"/>
    <property type="evidence" value="ECO:0007669"/>
    <property type="project" value="UniProtKB-UniRule"/>
</dbReference>
<dbReference type="SUPFAM" id="SSF48334">
    <property type="entry name" value="DNA repair protein MutS, domain III"/>
    <property type="match status" value="1"/>
</dbReference>
<dbReference type="GO" id="GO:0005524">
    <property type="term" value="F:ATP binding"/>
    <property type="evidence" value="ECO:0007669"/>
    <property type="project" value="UniProtKB-UniRule"/>
</dbReference>
<dbReference type="GO" id="GO:0006298">
    <property type="term" value="P:mismatch repair"/>
    <property type="evidence" value="ECO:0007669"/>
    <property type="project" value="InterPro"/>
</dbReference>
<dbReference type="PROSITE" id="PS50828">
    <property type="entry name" value="SMR"/>
    <property type="match status" value="1"/>
</dbReference>
<dbReference type="Pfam" id="PF01713">
    <property type="entry name" value="Smr"/>
    <property type="match status" value="1"/>
</dbReference>
<dbReference type="InterPro" id="IPR002625">
    <property type="entry name" value="Smr_dom"/>
</dbReference>
<sequence>MVIDFVFEELEFESALKQVKKHCFTEQGLKFFDNLKFYTNPDEIEKEQKKLLLFCSVIESGKAVNLGGGKIIPLPDFFSPQFILSPEEIISLYKNYLIAESLYKRFYQYDEFKEYFKDFVLLTEFKNAVKKTFEQDGSFKENATPEFASLYKSFRKAEKSIKQRLNKILEKYKDYVFEPIITTRNDRFVIPINRNFKGRLECLVHDFSSSGATAYVEPIEVVDLNNSLIEVKGKIEEEKGRILRELTKVILENKDTFQIADKVIEYFDSLNARYRFMKQYNLTVPVVKGSGDVFFKQAAHPLLLFSGQKVVKNDVILTPEKRILVVSGSNTGGKTVFLKMAGLLILMSQCIIPVPVEDGSYFTPFSDILTDIGDRQDIAQSLSTFSSHLTRIKLILNRANDSSLVLIDELGTGTEPTDGAAIARAVVLGLIKRKSFAIVTTHHQDVSALAFEFDKVRLASVDFDVETLTPTYRLIYDVPGLSHAIDIAVKLGLPEDFLENAKEYSKKANRDYSQLISVLSEKVKRYEEMLKDIEGRSKKVKEKEERILEREKKLEKLKFELEKEIKRDFENFISDYRKEKEKLLHGIKGELRKKAEQFEDKAIDRFKQDFVKKIEVKEKEKKKKEIKKGYMVKHSFFGIKGIVEEVSGNKLLIVSEGKKMWVSKGDVEVVQEKVKKNSQVKIRTGAKEQMFPLELNLIGKRVDEAIDIIEKELDRAMLEGFEKVRIVHGHGTGRLKSGIRSYLAKLPFVKKIESDSNDAATVVSL</sequence>
<dbReference type="PANTHER" id="PTHR48466">
    <property type="entry name" value="OS10G0509000 PROTEIN-RELATED"/>
    <property type="match status" value="1"/>
</dbReference>
<dbReference type="FunFam" id="3.40.50.300:FF:000830">
    <property type="entry name" value="Endonuclease MutS2"/>
    <property type="match status" value="1"/>
</dbReference>
<evidence type="ECO:0000259" key="9">
    <source>
        <dbReference type="PROSITE" id="PS50828"/>
    </source>
</evidence>
<dbReference type="GO" id="GO:0019843">
    <property type="term" value="F:rRNA binding"/>
    <property type="evidence" value="ECO:0007669"/>
    <property type="project" value="UniProtKB-UniRule"/>
</dbReference>
<dbReference type="Gene3D" id="3.40.50.300">
    <property type="entry name" value="P-loop containing nucleotide triphosphate hydrolases"/>
    <property type="match status" value="1"/>
</dbReference>
<evidence type="ECO:0000256" key="5">
    <source>
        <dbReference type="ARBA" id="ARBA00022884"/>
    </source>
</evidence>
<dbReference type="SUPFAM" id="SSF52540">
    <property type="entry name" value="P-loop containing nucleoside triphosphate hydrolases"/>
    <property type="match status" value="1"/>
</dbReference>
<keyword evidence="6 7" id="KW-0238">DNA-binding</keyword>
<feature type="binding site" evidence="7">
    <location>
        <begin position="328"/>
        <end position="335"/>
    </location>
    <ligand>
        <name>ATP</name>
        <dbReference type="ChEBI" id="CHEBI:30616"/>
    </ligand>
</feature>
<evidence type="ECO:0000313" key="11">
    <source>
        <dbReference type="Proteomes" id="UP000595564"/>
    </source>
</evidence>
<keyword evidence="7" id="KW-0540">Nuclease</keyword>
<dbReference type="GO" id="GO:0140664">
    <property type="term" value="F:ATP-dependent DNA damage sensor activity"/>
    <property type="evidence" value="ECO:0007669"/>
    <property type="project" value="InterPro"/>
</dbReference>
<proteinExistence type="inferred from homology"/>
<dbReference type="Pfam" id="PF00488">
    <property type="entry name" value="MutS_V"/>
    <property type="match status" value="1"/>
</dbReference>
<accession>A0A7R6SYG1</accession>
<dbReference type="Proteomes" id="UP000595564">
    <property type="component" value="Chromosome"/>
</dbReference>
<feature type="coiled-coil region" evidence="8">
    <location>
        <begin position="509"/>
        <end position="567"/>
    </location>
</feature>
<dbReference type="HAMAP" id="MF_00092">
    <property type="entry name" value="MutS2"/>
    <property type="match status" value="1"/>
</dbReference>
<evidence type="ECO:0000256" key="6">
    <source>
        <dbReference type="ARBA" id="ARBA00023125"/>
    </source>
</evidence>
<dbReference type="SMART" id="SM00463">
    <property type="entry name" value="SMR"/>
    <property type="match status" value="1"/>
</dbReference>
<keyword evidence="3 7" id="KW-0378">Hydrolase</keyword>
<dbReference type="InterPro" id="IPR007696">
    <property type="entry name" value="DNA_mismatch_repair_MutS_core"/>
</dbReference>
<dbReference type="GO" id="GO:0072344">
    <property type="term" value="P:rescue of stalled ribosome"/>
    <property type="evidence" value="ECO:0007669"/>
    <property type="project" value="UniProtKB-UniRule"/>
</dbReference>
<dbReference type="AlphaFoldDB" id="A0A7R6SYG1"/>
<evidence type="ECO:0000256" key="7">
    <source>
        <dbReference type="HAMAP-Rule" id="MF_00092"/>
    </source>
</evidence>
<dbReference type="SUPFAM" id="SSF160443">
    <property type="entry name" value="SMR domain-like"/>
    <property type="match status" value="1"/>
</dbReference>
<dbReference type="SMART" id="SM00534">
    <property type="entry name" value="MUTSac"/>
    <property type="match status" value="1"/>
</dbReference>
<keyword evidence="8" id="KW-0175">Coiled coil</keyword>
<evidence type="ECO:0000256" key="3">
    <source>
        <dbReference type="ARBA" id="ARBA00022801"/>
    </source>
</evidence>
<dbReference type="KEGG" id="thyd:TTHT_1220"/>
<gene>
    <name evidence="7 10" type="primary">mutS2</name>
    <name evidence="7" type="synonym">rqcU</name>
    <name evidence="10" type="ORF">TTHT_1220</name>
</gene>
<dbReference type="InterPro" id="IPR000432">
    <property type="entry name" value="DNA_mismatch_repair_MutS_C"/>
</dbReference>
<keyword evidence="1 7" id="KW-0699">rRNA-binding</keyword>